<dbReference type="AlphaFoldDB" id="A6GBF0"/>
<evidence type="ECO:0000313" key="2">
    <source>
        <dbReference type="EMBL" id="EDM76754.1"/>
    </source>
</evidence>
<comment type="caution">
    <text evidence="2">The sequence shown here is derived from an EMBL/GenBank/DDBJ whole genome shotgun (WGS) entry which is preliminary data.</text>
</comment>
<gene>
    <name evidence="2" type="ORF">PPSIR1_18672</name>
</gene>
<proteinExistence type="predicted"/>
<feature type="compositionally biased region" description="Acidic residues" evidence="1">
    <location>
        <begin position="32"/>
        <end position="43"/>
    </location>
</feature>
<organism evidence="2 3">
    <name type="scientific">Plesiocystis pacifica SIR-1</name>
    <dbReference type="NCBI Taxonomy" id="391625"/>
    <lineage>
        <taxon>Bacteria</taxon>
        <taxon>Pseudomonadati</taxon>
        <taxon>Myxococcota</taxon>
        <taxon>Polyangia</taxon>
        <taxon>Nannocystales</taxon>
        <taxon>Nannocystaceae</taxon>
        <taxon>Plesiocystis</taxon>
    </lineage>
</organism>
<accession>A6GBF0</accession>
<sequence>MIHGAEEELVRKGKISPDGLVLSWRDPNAPMDSEDDEDSEGDD</sequence>
<protein>
    <submittedName>
        <fullName evidence="2">Uncharacterized protein</fullName>
    </submittedName>
</protein>
<name>A6GBF0_9BACT</name>
<dbReference type="EMBL" id="ABCS01000058">
    <property type="protein sequence ID" value="EDM76754.1"/>
    <property type="molecule type" value="Genomic_DNA"/>
</dbReference>
<feature type="compositionally biased region" description="Basic and acidic residues" evidence="1">
    <location>
        <begin position="1"/>
        <end position="11"/>
    </location>
</feature>
<reference evidence="2 3" key="1">
    <citation type="submission" date="2007-06" db="EMBL/GenBank/DDBJ databases">
        <authorList>
            <person name="Shimkets L."/>
            <person name="Ferriera S."/>
            <person name="Johnson J."/>
            <person name="Kravitz S."/>
            <person name="Beeson K."/>
            <person name="Sutton G."/>
            <person name="Rogers Y.-H."/>
            <person name="Friedman R."/>
            <person name="Frazier M."/>
            <person name="Venter J.C."/>
        </authorList>
    </citation>
    <scope>NUCLEOTIDE SEQUENCE [LARGE SCALE GENOMIC DNA]</scope>
    <source>
        <strain evidence="2 3">SIR-1</strain>
    </source>
</reference>
<dbReference type="Proteomes" id="UP000005801">
    <property type="component" value="Unassembled WGS sequence"/>
</dbReference>
<evidence type="ECO:0000256" key="1">
    <source>
        <dbReference type="SAM" id="MobiDB-lite"/>
    </source>
</evidence>
<keyword evidence="3" id="KW-1185">Reference proteome</keyword>
<evidence type="ECO:0000313" key="3">
    <source>
        <dbReference type="Proteomes" id="UP000005801"/>
    </source>
</evidence>
<feature type="region of interest" description="Disordered" evidence="1">
    <location>
        <begin position="1"/>
        <end position="43"/>
    </location>
</feature>